<dbReference type="eggNOG" id="KOG0118">
    <property type="taxonomic scope" value="Eukaryota"/>
</dbReference>
<dbReference type="AlphaFoldDB" id="U4LSM1"/>
<dbReference type="SMART" id="SM00360">
    <property type="entry name" value="RRM"/>
    <property type="match status" value="2"/>
</dbReference>
<name>U4LSM1_PYROM</name>
<evidence type="ECO:0000256" key="2">
    <source>
        <dbReference type="ARBA" id="ARBA00022884"/>
    </source>
</evidence>
<dbReference type="FunFam" id="3.30.70.330:FF:000089">
    <property type="entry name" value="RNA binding protein"/>
    <property type="match status" value="1"/>
</dbReference>
<evidence type="ECO:0000256" key="3">
    <source>
        <dbReference type="PROSITE-ProRule" id="PRU00176"/>
    </source>
</evidence>
<dbReference type="SUPFAM" id="SSF54928">
    <property type="entry name" value="RNA-binding domain, RBD"/>
    <property type="match status" value="2"/>
</dbReference>
<dbReference type="CDD" id="cd00590">
    <property type="entry name" value="RRM_SF"/>
    <property type="match status" value="1"/>
</dbReference>
<feature type="compositionally biased region" description="Polar residues" evidence="4">
    <location>
        <begin position="314"/>
        <end position="327"/>
    </location>
</feature>
<dbReference type="PROSITE" id="PS50102">
    <property type="entry name" value="RRM"/>
    <property type="match status" value="1"/>
</dbReference>
<evidence type="ECO:0000259" key="5">
    <source>
        <dbReference type="PROSITE" id="PS50102"/>
    </source>
</evidence>
<dbReference type="GO" id="GO:0003723">
    <property type="term" value="F:RNA binding"/>
    <property type="evidence" value="ECO:0007669"/>
    <property type="project" value="UniProtKB-UniRule"/>
</dbReference>
<feature type="compositionally biased region" description="Low complexity" evidence="4">
    <location>
        <begin position="511"/>
        <end position="536"/>
    </location>
</feature>
<keyword evidence="1" id="KW-0597">Phosphoprotein</keyword>
<gene>
    <name evidence="6" type="ORF">PCON_12972</name>
</gene>
<feature type="compositionally biased region" description="Basic and acidic residues" evidence="4">
    <location>
        <begin position="299"/>
        <end position="310"/>
    </location>
</feature>
<accession>U4LSM1</accession>
<dbReference type="OrthoDB" id="431169at2759"/>
<evidence type="ECO:0000256" key="1">
    <source>
        <dbReference type="ARBA" id="ARBA00022553"/>
    </source>
</evidence>
<evidence type="ECO:0000313" key="6">
    <source>
        <dbReference type="EMBL" id="CCX32340.1"/>
    </source>
</evidence>
<dbReference type="InterPro" id="IPR000504">
    <property type="entry name" value="RRM_dom"/>
</dbReference>
<dbReference type="Pfam" id="PF00076">
    <property type="entry name" value="RRM_1"/>
    <property type="match status" value="1"/>
</dbReference>
<feature type="region of interest" description="Disordered" evidence="4">
    <location>
        <begin position="1"/>
        <end position="21"/>
    </location>
</feature>
<feature type="compositionally biased region" description="Pro residues" evidence="4">
    <location>
        <begin position="543"/>
        <end position="554"/>
    </location>
</feature>
<organism evidence="6 7">
    <name type="scientific">Pyronema omphalodes (strain CBS 100304)</name>
    <name type="common">Pyronema confluens</name>
    <dbReference type="NCBI Taxonomy" id="1076935"/>
    <lineage>
        <taxon>Eukaryota</taxon>
        <taxon>Fungi</taxon>
        <taxon>Dikarya</taxon>
        <taxon>Ascomycota</taxon>
        <taxon>Pezizomycotina</taxon>
        <taxon>Pezizomycetes</taxon>
        <taxon>Pezizales</taxon>
        <taxon>Pyronemataceae</taxon>
        <taxon>Pyronema</taxon>
    </lineage>
</organism>
<dbReference type="STRING" id="1076935.U4LSM1"/>
<dbReference type="Gene3D" id="3.30.70.330">
    <property type="match status" value="2"/>
</dbReference>
<dbReference type="Proteomes" id="UP000018144">
    <property type="component" value="Unassembled WGS sequence"/>
</dbReference>
<protein>
    <submittedName>
        <fullName evidence="6">Similar to Cell wall integrity protein scw1 acc. no. O74452</fullName>
    </submittedName>
</protein>
<evidence type="ECO:0000256" key="4">
    <source>
        <dbReference type="SAM" id="MobiDB-lite"/>
    </source>
</evidence>
<sequence>MQTPPGPSGLGHTTPRHFLPNLGMSDSHGFSRLMPENQSVPRRCTPPSPGADDLCEFFGYSPMEFGSREWHGVRIERLAPKITPNEIKTMFLFSRGFEDVRIIPSKNSVEVYVRLQSKEHAEEAERLLNNGEMNGTNIAVTVVPCPTLNEIMRMAPAQETFKSNFNSRSPSSDGLITPGTIGALPLGEYTTTGPRSMGIASPPLLPISENRGTIGRNDSLGKSFLSMGMGSLNGNRPATSGIDFYGSDLTSSIDRMSLNDKANLASGLSSPTGFDSGYLSDSYLGDMNSSRPLGSLHQALDEHDGPDYPRPRRQTNPAPQSVSNNRFNLPPLSTMGVNAYSNNGITSPPVTTPGLTSPLSPGGWPPNTRAFTAPFTISHPPANPADQNPPCNTLYVGNLPAQTSEDELKTMFVRQRGYKRMCFRTKPQGPMCFVEFEDTHYATKALTELYGRALSNSTKGGVRLSFSKNPLGVRSQPSSNQRPQNNIPGPGLAQHNTLRTPPGLSNPAYGHPSQPQTQQQQQQQQHQPQHQPQHQQVPFNSTSPPPTAGGPPPGLQGLQALHGLPLSQSMGNGQQYPRIPPGIPSAGAQAFYSGGVIQRDDRLEGLYQQGPGAIGTR</sequence>
<feature type="region of interest" description="Disordered" evidence="4">
    <location>
        <begin position="565"/>
        <end position="584"/>
    </location>
</feature>
<keyword evidence="2 3" id="KW-0694">RNA-binding</keyword>
<dbReference type="InterPro" id="IPR035979">
    <property type="entry name" value="RBD_domain_sf"/>
</dbReference>
<reference evidence="6 7" key="1">
    <citation type="journal article" date="2013" name="PLoS Genet.">
        <title>The genome and development-dependent transcriptomes of Pyronema confluens: a window into fungal evolution.</title>
        <authorList>
            <person name="Traeger S."/>
            <person name="Altegoer F."/>
            <person name="Freitag M."/>
            <person name="Gabaldon T."/>
            <person name="Kempken F."/>
            <person name="Kumar A."/>
            <person name="Marcet-Houben M."/>
            <person name="Poggeler S."/>
            <person name="Stajich J.E."/>
            <person name="Nowrousian M."/>
        </authorList>
    </citation>
    <scope>NUCLEOTIDE SEQUENCE [LARGE SCALE GENOMIC DNA]</scope>
    <source>
        <strain evidence="7">CBS 100304</strain>
        <tissue evidence="6">Vegetative mycelium</tissue>
    </source>
</reference>
<dbReference type="PANTHER" id="PTHR10501">
    <property type="entry name" value="U1 SMALL NUCLEAR RIBONUCLEOPROTEIN A/U2 SMALL NUCLEAR RIBONUCLEOPROTEIN B"/>
    <property type="match status" value="1"/>
</dbReference>
<proteinExistence type="predicted"/>
<dbReference type="InterPro" id="IPR012677">
    <property type="entry name" value="Nucleotide-bd_a/b_plait_sf"/>
</dbReference>
<feature type="compositionally biased region" description="Polar residues" evidence="4">
    <location>
        <begin position="475"/>
        <end position="487"/>
    </location>
</feature>
<feature type="region of interest" description="Disordered" evidence="4">
    <location>
        <begin position="289"/>
        <end position="328"/>
    </location>
</feature>
<keyword evidence="7" id="KW-1185">Reference proteome</keyword>
<feature type="domain" description="RRM" evidence="5">
    <location>
        <begin position="392"/>
        <end position="469"/>
    </location>
</feature>
<evidence type="ECO:0000313" key="7">
    <source>
        <dbReference type="Proteomes" id="UP000018144"/>
    </source>
</evidence>
<feature type="region of interest" description="Disordered" evidence="4">
    <location>
        <begin position="457"/>
        <end position="560"/>
    </location>
</feature>
<dbReference type="EMBL" id="HF935830">
    <property type="protein sequence ID" value="CCX32340.1"/>
    <property type="molecule type" value="Genomic_DNA"/>
</dbReference>